<evidence type="ECO:0000313" key="3">
    <source>
        <dbReference type="Proteomes" id="UP000489600"/>
    </source>
</evidence>
<keyword evidence="3" id="KW-1185">Reference proteome</keyword>
<protein>
    <submittedName>
        <fullName evidence="2">Uncharacterized protein</fullName>
    </submittedName>
</protein>
<dbReference type="Proteomes" id="UP000489600">
    <property type="component" value="Unassembled WGS sequence"/>
</dbReference>
<organism evidence="2 3">
    <name type="scientific">Arabis nemorensis</name>
    <dbReference type="NCBI Taxonomy" id="586526"/>
    <lineage>
        <taxon>Eukaryota</taxon>
        <taxon>Viridiplantae</taxon>
        <taxon>Streptophyta</taxon>
        <taxon>Embryophyta</taxon>
        <taxon>Tracheophyta</taxon>
        <taxon>Spermatophyta</taxon>
        <taxon>Magnoliopsida</taxon>
        <taxon>eudicotyledons</taxon>
        <taxon>Gunneridae</taxon>
        <taxon>Pentapetalae</taxon>
        <taxon>rosids</taxon>
        <taxon>malvids</taxon>
        <taxon>Brassicales</taxon>
        <taxon>Brassicaceae</taxon>
        <taxon>Arabideae</taxon>
        <taxon>Arabis</taxon>
    </lineage>
</organism>
<comment type="caution">
    <text evidence="2">The sequence shown here is derived from an EMBL/GenBank/DDBJ whole genome shotgun (WGS) entry which is preliminary data.</text>
</comment>
<sequence length="103" mass="11700">MERARNQNPNTIEGAMVAGPGKHDVMGSAMSVLTTTTLNRPLLEMLVWSQLSWHYRQKHLSWHYRQMLMGDEDTSSTIDKNTIFSAVPPFFPTPPPPPAPWRP</sequence>
<feature type="compositionally biased region" description="Polar residues" evidence="1">
    <location>
        <begin position="1"/>
        <end position="11"/>
    </location>
</feature>
<proteinExistence type="predicted"/>
<evidence type="ECO:0000256" key="1">
    <source>
        <dbReference type="SAM" id="MobiDB-lite"/>
    </source>
</evidence>
<evidence type="ECO:0000313" key="2">
    <source>
        <dbReference type="EMBL" id="VVA99940.1"/>
    </source>
</evidence>
<feature type="region of interest" description="Disordered" evidence="1">
    <location>
        <begin position="1"/>
        <end position="20"/>
    </location>
</feature>
<dbReference type="AlphaFoldDB" id="A0A565BGF7"/>
<gene>
    <name evidence="2" type="ORF">ANE_LOCUS10385</name>
</gene>
<name>A0A565BGF7_9BRAS</name>
<accession>A0A565BGF7</accession>
<dbReference type="EMBL" id="CABITT030000003">
    <property type="protein sequence ID" value="VVA99940.1"/>
    <property type="molecule type" value="Genomic_DNA"/>
</dbReference>
<reference evidence="2" key="1">
    <citation type="submission" date="2019-07" db="EMBL/GenBank/DDBJ databases">
        <authorList>
            <person name="Dittberner H."/>
        </authorList>
    </citation>
    <scope>NUCLEOTIDE SEQUENCE [LARGE SCALE GENOMIC DNA]</scope>
</reference>